<evidence type="ECO:0000256" key="5">
    <source>
        <dbReference type="PROSITE-ProRule" id="PRU01091"/>
    </source>
</evidence>
<dbReference type="InterPro" id="IPR001789">
    <property type="entry name" value="Sig_transdc_resp-reg_receiver"/>
</dbReference>
<organism evidence="8 9">
    <name type="scientific">Turicibacter faecis</name>
    <dbReference type="NCBI Taxonomy" id="2963365"/>
    <lineage>
        <taxon>Bacteria</taxon>
        <taxon>Bacillati</taxon>
        <taxon>Bacillota</taxon>
        <taxon>Erysipelotrichia</taxon>
        <taxon>Erysipelotrichales</taxon>
        <taxon>Turicibacteraceae</taxon>
        <taxon>Turicibacter</taxon>
    </lineage>
</organism>
<evidence type="ECO:0000259" key="7">
    <source>
        <dbReference type="PROSITE" id="PS51755"/>
    </source>
</evidence>
<dbReference type="Gene3D" id="6.10.250.690">
    <property type="match status" value="1"/>
</dbReference>
<dbReference type="Pfam" id="PF00486">
    <property type="entry name" value="Trans_reg_C"/>
    <property type="match status" value="1"/>
</dbReference>
<evidence type="ECO:0000256" key="2">
    <source>
        <dbReference type="ARBA" id="ARBA00023125"/>
    </source>
</evidence>
<feature type="domain" description="OmpR/PhoB-type" evidence="7">
    <location>
        <begin position="138"/>
        <end position="237"/>
    </location>
</feature>
<evidence type="ECO:0000259" key="6">
    <source>
        <dbReference type="PROSITE" id="PS50110"/>
    </source>
</evidence>
<keyword evidence="2 5" id="KW-0238">DNA-binding</keyword>
<dbReference type="Proteomes" id="UP001432099">
    <property type="component" value="Chromosome"/>
</dbReference>
<evidence type="ECO:0000313" key="9">
    <source>
        <dbReference type="Proteomes" id="UP001432099"/>
    </source>
</evidence>
<dbReference type="Pfam" id="PF00072">
    <property type="entry name" value="Response_reg"/>
    <property type="match status" value="1"/>
</dbReference>
<dbReference type="InterPro" id="IPR011006">
    <property type="entry name" value="CheY-like_superfamily"/>
</dbReference>
<dbReference type="SMART" id="SM00862">
    <property type="entry name" value="Trans_reg_C"/>
    <property type="match status" value="1"/>
</dbReference>
<dbReference type="PANTHER" id="PTHR48111:SF50">
    <property type="entry name" value="KDP OPERON TRANSCRIPTIONAL REGULATORY PROTEIN KDPE"/>
    <property type="match status" value="1"/>
</dbReference>
<dbReference type="SUPFAM" id="SSF52172">
    <property type="entry name" value="CheY-like"/>
    <property type="match status" value="1"/>
</dbReference>
<keyword evidence="3" id="KW-0804">Transcription</keyword>
<evidence type="ECO:0000256" key="1">
    <source>
        <dbReference type="ARBA" id="ARBA00023015"/>
    </source>
</evidence>
<evidence type="ECO:0000313" key="8">
    <source>
        <dbReference type="EMBL" id="BEH90273.1"/>
    </source>
</evidence>
<accession>A0ABN6ZH42</accession>
<dbReference type="CDD" id="cd17620">
    <property type="entry name" value="REC_OmpR_KdpE-like"/>
    <property type="match status" value="1"/>
</dbReference>
<gene>
    <name evidence="8" type="ORF">T23_03750</name>
</gene>
<dbReference type="InterPro" id="IPR036388">
    <property type="entry name" value="WH-like_DNA-bd_sf"/>
</dbReference>
<keyword evidence="9" id="KW-1185">Reference proteome</keyword>
<dbReference type="InterPro" id="IPR039420">
    <property type="entry name" value="WalR-like"/>
</dbReference>
<keyword evidence="4" id="KW-0597">Phosphoprotein</keyword>
<dbReference type="PROSITE" id="PS51755">
    <property type="entry name" value="OMPR_PHOB"/>
    <property type="match status" value="1"/>
</dbReference>
<dbReference type="PANTHER" id="PTHR48111">
    <property type="entry name" value="REGULATOR OF RPOS"/>
    <property type="match status" value="1"/>
</dbReference>
<feature type="domain" description="Response regulatory" evidence="6">
    <location>
        <begin position="6"/>
        <end position="119"/>
    </location>
</feature>
<evidence type="ECO:0000256" key="4">
    <source>
        <dbReference type="PROSITE-ProRule" id="PRU00169"/>
    </source>
</evidence>
<dbReference type="Gene3D" id="3.40.50.2300">
    <property type="match status" value="1"/>
</dbReference>
<evidence type="ECO:0000256" key="3">
    <source>
        <dbReference type="ARBA" id="ARBA00023163"/>
    </source>
</evidence>
<name>A0ABN6ZH42_9FIRM</name>
<sequence>MEIKPLILIVEDDKSIAKFVKVSMEAQGYKCIETTTGQGALALVFSSNPDVIILDLGLPDMDGLEIIEKIRPLTHAKIIVVSAHGHERIKVEALDTGADDYLTKPFNVSELLARVRVALRQLKQVHVLGQMAQMQEEATSFKVGDLLIDFDKRKVVIREEEVHLTPIEFKLIELMAKHAGRVLTHRFMIHEIWGGYGENETQSLRVFMANIRRKIELEPTHPRYIITEVGVGYRLVDE</sequence>
<dbReference type="EMBL" id="AP028127">
    <property type="protein sequence ID" value="BEH90273.1"/>
    <property type="molecule type" value="Genomic_DNA"/>
</dbReference>
<dbReference type="CDD" id="cd00383">
    <property type="entry name" value="trans_reg_C"/>
    <property type="match status" value="1"/>
</dbReference>
<dbReference type="InterPro" id="IPR001867">
    <property type="entry name" value="OmpR/PhoB-type_DNA-bd"/>
</dbReference>
<reference evidence="8" key="1">
    <citation type="journal article" date="2024" name="Int. J. Syst. Evol. Microbiol.">
        <title>Turicibacter faecis sp. nov., isolated from faeces of heart failure mouse model.</title>
        <authorList>
            <person name="Imamura Y."/>
            <person name="Motooka D."/>
            <person name="Nakajima Y."/>
            <person name="Ito S."/>
            <person name="Kitakaze M."/>
            <person name="Iida T."/>
            <person name="Nakamura S."/>
        </authorList>
    </citation>
    <scope>NUCLEOTIDE SEQUENCE</scope>
    <source>
        <strain evidence="8">TC023</strain>
    </source>
</reference>
<dbReference type="GO" id="GO:0003677">
    <property type="term" value="F:DNA binding"/>
    <property type="evidence" value="ECO:0007669"/>
    <property type="project" value="UniProtKB-KW"/>
</dbReference>
<dbReference type="SMART" id="SM00448">
    <property type="entry name" value="REC"/>
    <property type="match status" value="1"/>
</dbReference>
<dbReference type="PROSITE" id="PS50110">
    <property type="entry name" value="RESPONSE_REGULATORY"/>
    <property type="match status" value="1"/>
</dbReference>
<proteinExistence type="predicted"/>
<feature type="DNA-binding region" description="OmpR/PhoB-type" evidence="5">
    <location>
        <begin position="138"/>
        <end position="237"/>
    </location>
</feature>
<keyword evidence="1" id="KW-0805">Transcription regulation</keyword>
<feature type="modified residue" description="4-aspartylphosphate" evidence="4">
    <location>
        <position position="55"/>
    </location>
</feature>
<dbReference type="Gene3D" id="1.10.10.10">
    <property type="entry name" value="Winged helix-like DNA-binding domain superfamily/Winged helix DNA-binding domain"/>
    <property type="match status" value="1"/>
</dbReference>
<protein>
    <submittedName>
        <fullName evidence="8">DNA-binding response regulator</fullName>
    </submittedName>
</protein>